<proteinExistence type="predicted"/>
<evidence type="ECO:0000313" key="2">
    <source>
        <dbReference type="EMBL" id="SDS50884.1"/>
    </source>
</evidence>
<reference evidence="2 3" key="1">
    <citation type="submission" date="2016-10" db="EMBL/GenBank/DDBJ databases">
        <authorList>
            <person name="Varghese N."/>
            <person name="Submissions S."/>
        </authorList>
    </citation>
    <scope>NUCLEOTIDE SEQUENCE [LARGE SCALE GENOMIC DNA]</scope>
    <source>
        <strain evidence="2 3">RHA_55</strain>
    </source>
</reference>
<evidence type="ECO:0000313" key="3">
    <source>
        <dbReference type="Proteomes" id="UP000198963"/>
    </source>
</evidence>
<keyword evidence="1" id="KW-1133">Transmembrane helix</keyword>
<dbReference type="AlphaFoldDB" id="A0A1H1SSC8"/>
<organism evidence="2 3">
    <name type="scientific">Winogradskyella sediminis</name>
    <dbReference type="NCBI Taxonomy" id="1382466"/>
    <lineage>
        <taxon>Bacteria</taxon>
        <taxon>Pseudomonadati</taxon>
        <taxon>Bacteroidota</taxon>
        <taxon>Flavobacteriia</taxon>
        <taxon>Flavobacteriales</taxon>
        <taxon>Flavobacteriaceae</taxon>
        <taxon>Winogradskyella</taxon>
    </lineage>
</organism>
<sequence>MYIKNEDTYRHFKFLTIRTLSLTMVNVKPYGIYGLIFIFYFSTKESHLQ</sequence>
<protein>
    <submittedName>
        <fullName evidence="2">Uncharacterized protein</fullName>
    </submittedName>
</protein>
<dbReference type="STRING" id="1249933.SAMN04489797_1754"/>
<name>A0A1H1SSC8_9FLAO</name>
<gene>
    <name evidence="2" type="ORF">SAMN04489797_1754</name>
</gene>
<dbReference type="EMBL" id="LT629774">
    <property type="protein sequence ID" value="SDS50884.1"/>
    <property type="molecule type" value="Genomic_DNA"/>
</dbReference>
<dbReference type="Proteomes" id="UP000198963">
    <property type="component" value="Chromosome I"/>
</dbReference>
<keyword evidence="1" id="KW-0472">Membrane</keyword>
<keyword evidence="3" id="KW-1185">Reference proteome</keyword>
<feature type="transmembrane region" description="Helical" evidence="1">
    <location>
        <begin position="20"/>
        <end position="41"/>
    </location>
</feature>
<keyword evidence="1" id="KW-0812">Transmembrane</keyword>
<evidence type="ECO:0000256" key="1">
    <source>
        <dbReference type="SAM" id="Phobius"/>
    </source>
</evidence>
<accession>A0A1H1SSC8</accession>